<evidence type="ECO:0000313" key="3">
    <source>
        <dbReference type="EMBL" id="PWA33928.1"/>
    </source>
</evidence>
<proteinExistence type="predicted"/>
<dbReference type="AlphaFoldDB" id="A0A2U1KAZ8"/>
<keyword evidence="1" id="KW-0812">Transmembrane</keyword>
<dbReference type="PROSITE" id="PS50076">
    <property type="entry name" value="DNAJ_2"/>
    <property type="match status" value="1"/>
</dbReference>
<evidence type="ECO:0000256" key="1">
    <source>
        <dbReference type="SAM" id="Phobius"/>
    </source>
</evidence>
<dbReference type="EMBL" id="PKPP01024607">
    <property type="protein sequence ID" value="PWA33928.1"/>
    <property type="molecule type" value="Genomic_DNA"/>
</dbReference>
<dbReference type="InterPro" id="IPR051100">
    <property type="entry name" value="DnaJ_subfamily_B/C"/>
</dbReference>
<feature type="transmembrane region" description="Helical" evidence="1">
    <location>
        <begin position="149"/>
        <end position="170"/>
    </location>
</feature>
<evidence type="ECO:0000259" key="2">
    <source>
        <dbReference type="PROSITE" id="PS50076"/>
    </source>
</evidence>
<sequence length="188" mass="21406">MFPGAAQRFPMAVSTFSGDQNYSSGNGGRSNWFNKKLKGIVMTIMSNVHKFIGKILFSPTPGDQLVAKINDTTDYYEILGVGRKSSVEEIKNAYKRVSFKVHPNNNNARGAKKAYKKVDEALCCLIDEGSRRCYDKRCEIRECEKRTRMYESCITLVTMLVIMGGIWYIIEPILRIERVSSTDFKCCR</sequence>
<dbReference type="OrthoDB" id="10250354at2759"/>
<dbReference type="Proteomes" id="UP000245207">
    <property type="component" value="Unassembled WGS sequence"/>
</dbReference>
<comment type="caution">
    <text evidence="3">The sequence shown here is derived from an EMBL/GenBank/DDBJ whole genome shotgun (WGS) entry which is preliminary data.</text>
</comment>
<dbReference type="GO" id="GO:0071218">
    <property type="term" value="P:cellular response to misfolded protein"/>
    <property type="evidence" value="ECO:0007669"/>
    <property type="project" value="TreeGrafter"/>
</dbReference>
<feature type="domain" description="J" evidence="2">
    <location>
        <begin position="74"/>
        <end position="138"/>
    </location>
</feature>
<dbReference type="CDD" id="cd06257">
    <property type="entry name" value="DnaJ"/>
    <property type="match status" value="1"/>
</dbReference>
<dbReference type="STRING" id="35608.A0A2U1KAZ8"/>
<organism evidence="3 4">
    <name type="scientific">Artemisia annua</name>
    <name type="common">Sweet wormwood</name>
    <dbReference type="NCBI Taxonomy" id="35608"/>
    <lineage>
        <taxon>Eukaryota</taxon>
        <taxon>Viridiplantae</taxon>
        <taxon>Streptophyta</taxon>
        <taxon>Embryophyta</taxon>
        <taxon>Tracheophyta</taxon>
        <taxon>Spermatophyta</taxon>
        <taxon>Magnoliopsida</taxon>
        <taxon>eudicotyledons</taxon>
        <taxon>Gunneridae</taxon>
        <taxon>Pentapetalae</taxon>
        <taxon>asterids</taxon>
        <taxon>campanulids</taxon>
        <taxon>Asterales</taxon>
        <taxon>Asteraceae</taxon>
        <taxon>Asteroideae</taxon>
        <taxon>Anthemideae</taxon>
        <taxon>Artemisiinae</taxon>
        <taxon>Artemisia</taxon>
    </lineage>
</organism>
<dbReference type="PRINTS" id="PR00625">
    <property type="entry name" value="JDOMAIN"/>
</dbReference>
<keyword evidence="1" id="KW-1133">Transmembrane helix</keyword>
<dbReference type="GO" id="GO:0005789">
    <property type="term" value="C:endoplasmic reticulum membrane"/>
    <property type="evidence" value="ECO:0007669"/>
    <property type="project" value="TreeGrafter"/>
</dbReference>
<reference evidence="3 4" key="1">
    <citation type="journal article" date="2018" name="Mol. Plant">
        <title>The genome of Artemisia annua provides insight into the evolution of Asteraceae family and artemisinin biosynthesis.</title>
        <authorList>
            <person name="Shen Q."/>
            <person name="Zhang L."/>
            <person name="Liao Z."/>
            <person name="Wang S."/>
            <person name="Yan T."/>
            <person name="Shi P."/>
            <person name="Liu M."/>
            <person name="Fu X."/>
            <person name="Pan Q."/>
            <person name="Wang Y."/>
            <person name="Lv Z."/>
            <person name="Lu X."/>
            <person name="Zhang F."/>
            <person name="Jiang W."/>
            <person name="Ma Y."/>
            <person name="Chen M."/>
            <person name="Hao X."/>
            <person name="Li L."/>
            <person name="Tang Y."/>
            <person name="Lv G."/>
            <person name="Zhou Y."/>
            <person name="Sun X."/>
            <person name="Brodelius P.E."/>
            <person name="Rose J.K.C."/>
            <person name="Tang K."/>
        </authorList>
    </citation>
    <scope>NUCLEOTIDE SEQUENCE [LARGE SCALE GENOMIC DNA]</scope>
    <source>
        <strain evidence="4">cv. Huhao1</strain>
        <tissue evidence="3">Leaf</tissue>
    </source>
</reference>
<keyword evidence="1" id="KW-0472">Membrane</keyword>
<dbReference type="InterPro" id="IPR001623">
    <property type="entry name" value="DnaJ_domain"/>
</dbReference>
<dbReference type="PANTHER" id="PTHR43908:SF5">
    <property type="entry name" value="CHAPERONE PROTEIN DNAJ 49"/>
    <property type="match status" value="1"/>
</dbReference>
<keyword evidence="4" id="KW-1185">Reference proteome</keyword>
<dbReference type="SUPFAM" id="SSF46565">
    <property type="entry name" value="Chaperone J-domain"/>
    <property type="match status" value="1"/>
</dbReference>
<dbReference type="InterPro" id="IPR036869">
    <property type="entry name" value="J_dom_sf"/>
</dbReference>
<dbReference type="SMART" id="SM00271">
    <property type="entry name" value="DnaJ"/>
    <property type="match status" value="1"/>
</dbReference>
<gene>
    <name evidence="3" type="ORF">CTI12_AA623970</name>
</gene>
<evidence type="ECO:0000313" key="4">
    <source>
        <dbReference type="Proteomes" id="UP000245207"/>
    </source>
</evidence>
<dbReference type="GO" id="GO:0030544">
    <property type="term" value="F:Hsp70 protein binding"/>
    <property type="evidence" value="ECO:0007669"/>
    <property type="project" value="TreeGrafter"/>
</dbReference>
<dbReference type="Gene3D" id="1.10.287.110">
    <property type="entry name" value="DnaJ domain"/>
    <property type="match status" value="1"/>
</dbReference>
<protein>
    <recommendedName>
        <fullName evidence="2">J domain-containing protein</fullName>
    </recommendedName>
</protein>
<name>A0A2U1KAZ8_ARTAN</name>
<dbReference type="PANTHER" id="PTHR43908">
    <property type="entry name" value="AT29763P-RELATED"/>
    <property type="match status" value="1"/>
</dbReference>
<dbReference type="Pfam" id="PF00226">
    <property type="entry name" value="DnaJ"/>
    <property type="match status" value="1"/>
</dbReference>
<accession>A0A2U1KAZ8</accession>